<reference evidence="2 3" key="1">
    <citation type="journal article" date="2016" name="Nat. Commun.">
        <title>Thousands of microbial genomes shed light on interconnected biogeochemical processes in an aquifer system.</title>
        <authorList>
            <person name="Anantharaman K."/>
            <person name="Brown C.T."/>
            <person name="Hug L.A."/>
            <person name="Sharon I."/>
            <person name="Castelle C.J."/>
            <person name="Probst A.J."/>
            <person name="Thomas B.C."/>
            <person name="Singh A."/>
            <person name="Wilkins M.J."/>
            <person name="Karaoz U."/>
            <person name="Brodie E.L."/>
            <person name="Williams K.H."/>
            <person name="Hubbard S.S."/>
            <person name="Banfield J.F."/>
        </authorList>
    </citation>
    <scope>NUCLEOTIDE SEQUENCE [LARGE SCALE GENOMIC DNA]</scope>
</reference>
<feature type="transmembrane region" description="Helical" evidence="1">
    <location>
        <begin position="7"/>
        <end position="27"/>
    </location>
</feature>
<comment type="caution">
    <text evidence="2">The sequence shown here is derived from an EMBL/GenBank/DDBJ whole genome shotgun (WGS) entry which is preliminary data.</text>
</comment>
<evidence type="ECO:0000256" key="1">
    <source>
        <dbReference type="SAM" id="Phobius"/>
    </source>
</evidence>
<dbReference type="AlphaFoldDB" id="A0A1F5YRK8"/>
<proteinExistence type="predicted"/>
<keyword evidence="1" id="KW-0472">Membrane</keyword>
<gene>
    <name evidence="2" type="ORF">A2W14_06455</name>
</gene>
<organism evidence="2 3">
    <name type="scientific">Candidatus Gottesmanbacteria bacterium RBG_16_37_8</name>
    <dbReference type="NCBI Taxonomy" id="1798371"/>
    <lineage>
        <taxon>Bacteria</taxon>
        <taxon>Candidatus Gottesmaniibacteriota</taxon>
    </lineage>
</organism>
<dbReference type="EMBL" id="MFJA01000048">
    <property type="protein sequence ID" value="OGG02861.1"/>
    <property type="molecule type" value="Genomic_DNA"/>
</dbReference>
<keyword evidence="1" id="KW-0812">Transmembrane</keyword>
<dbReference type="Proteomes" id="UP000176665">
    <property type="component" value="Unassembled WGS sequence"/>
</dbReference>
<keyword evidence="1" id="KW-1133">Transmembrane helix</keyword>
<sequence>MKKLKKLALFVFVLPITVLLDFILFSLTKSCPTCGSFNQWLASEGALSFPLVVSLGDFLSQLLTELRVISGNKLDNNS</sequence>
<protein>
    <submittedName>
        <fullName evidence="2">Uncharacterized protein</fullName>
    </submittedName>
</protein>
<accession>A0A1F5YRK8</accession>
<dbReference type="STRING" id="1798371.A2W14_06455"/>
<name>A0A1F5YRK8_9BACT</name>
<evidence type="ECO:0000313" key="3">
    <source>
        <dbReference type="Proteomes" id="UP000176665"/>
    </source>
</evidence>
<evidence type="ECO:0000313" key="2">
    <source>
        <dbReference type="EMBL" id="OGG02861.1"/>
    </source>
</evidence>